<evidence type="ECO:0000313" key="7">
    <source>
        <dbReference type="EMBL" id="EAY20370.1"/>
    </source>
</evidence>
<gene>
    <name evidence="7" type="ORF">TVAG_193460</name>
</gene>
<dbReference type="GO" id="GO:0006397">
    <property type="term" value="P:mRNA processing"/>
    <property type="evidence" value="ECO:0007669"/>
    <property type="project" value="UniProtKB-KW"/>
</dbReference>
<dbReference type="VEuPathDB" id="TrichDB:TVAGG3_0340960"/>
<evidence type="ECO:0000256" key="4">
    <source>
        <dbReference type="ARBA" id="ARBA00023242"/>
    </source>
</evidence>
<dbReference type="Proteomes" id="UP000001542">
    <property type="component" value="Unassembled WGS sequence"/>
</dbReference>
<dbReference type="VEuPathDB" id="TrichDB:TVAG_193460"/>
<evidence type="ECO:0000256" key="3">
    <source>
        <dbReference type="ARBA" id="ARBA00022664"/>
    </source>
</evidence>
<dbReference type="EMBL" id="DS113199">
    <property type="protein sequence ID" value="EAY20370.1"/>
    <property type="molecule type" value="Genomic_DNA"/>
</dbReference>
<keyword evidence="3" id="KW-0507">mRNA processing</keyword>
<comment type="similarity">
    <text evidence="2">Belongs to the FIP1 family.</text>
</comment>
<evidence type="ECO:0000256" key="2">
    <source>
        <dbReference type="ARBA" id="ARBA00007459"/>
    </source>
</evidence>
<evidence type="ECO:0000259" key="6">
    <source>
        <dbReference type="Pfam" id="PF05182"/>
    </source>
</evidence>
<reference evidence="7" key="1">
    <citation type="submission" date="2006-10" db="EMBL/GenBank/DDBJ databases">
        <authorList>
            <person name="Amadeo P."/>
            <person name="Zhao Q."/>
            <person name="Wortman J."/>
            <person name="Fraser-Liggett C."/>
            <person name="Carlton J."/>
        </authorList>
    </citation>
    <scope>NUCLEOTIDE SEQUENCE</scope>
    <source>
        <strain evidence="7">G3</strain>
    </source>
</reference>
<dbReference type="Pfam" id="PF05182">
    <property type="entry name" value="Fip1"/>
    <property type="match status" value="1"/>
</dbReference>
<dbReference type="OrthoDB" id="1917198at2759"/>
<dbReference type="KEGG" id="tva:5465907"/>
<keyword evidence="4" id="KW-0539">Nucleus</keyword>
<feature type="region of interest" description="Disordered" evidence="5">
    <location>
        <begin position="113"/>
        <end position="135"/>
    </location>
</feature>
<evidence type="ECO:0000313" key="8">
    <source>
        <dbReference type="Proteomes" id="UP000001542"/>
    </source>
</evidence>
<evidence type="ECO:0000256" key="1">
    <source>
        <dbReference type="ARBA" id="ARBA00004123"/>
    </source>
</evidence>
<accession>A2DH60</accession>
<dbReference type="InParanoid" id="A2DH60"/>
<dbReference type="GO" id="GO:0005634">
    <property type="term" value="C:nucleus"/>
    <property type="evidence" value="ECO:0007669"/>
    <property type="project" value="UniProtKB-SubCell"/>
</dbReference>
<reference evidence="7" key="2">
    <citation type="journal article" date="2007" name="Science">
        <title>Draft genome sequence of the sexually transmitted pathogen Trichomonas vaginalis.</title>
        <authorList>
            <person name="Carlton J.M."/>
            <person name="Hirt R.P."/>
            <person name="Silva J.C."/>
            <person name="Delcher A.L."/>
            <person name="Schatz M."/>
            <person name="Zhao Q."/>
            <person name="Wortman J.R."/>
            <person name="Bidwell S.L."/>
            <person name="Alsmark U.C.M."/>
            <person name="Besteiro S."/>
            <person name="Sicheritz-Ponten T."/>
            <person name="Noel C.J."/>
            <person name="Dacks J.B."/>
            <person name="Foster P.G."/>
            <person name="Simillion C."/>
            <person name="Van de Peer Y."/>
            <person name="Miranda-Saavedra D."/>
            <person name="Barton G.J."/>
            <person name="Westrop G.D."/>
            <person name="Mueller S."/>
            <person name="Dessi D."/>
            <person name="Fiori P.L."/>
            <person name="Ren Q."/>
            <person name="Paulsen I."/>
            <person name="Zhang H."/>
            <person name="Bastida-Corcuera F.D."/>
            <person name="Simoes-Barbosa A."/>
            <person name="Brown M.T."/>
            <person name="Hayes R.D."/>
            <person name="Mukherjee M."/>
            <person name="Okumura C.Y."/>
            <person name="Schneider R."/>
            <person name="Smith A.J."/>
            <person name="Vanacova S."/>
            <person name="Villalvazo M."/>
            <person name="Haas B.J."/>
            <person name="Pertea M."/>
            <person name="Feldblyum T.V."/>
            <person name="Utterback T.R."/>
            <person name="Shu C.L."/>
            <person name="Osoegawa K."/>
            <person name="de Jong P.J."/>
            <person name="Hrdy I."/>
            <person name="Horvathova L."/>
            <person name="Zubacova Z."/>
            <person name="Dolezal P."/>
            <person name="Malik S.B."/>
            <person name="Logsdon J.M. Jr."/>
            <person name="Henze K."/>
            <person name="Gupta A."/>
            <person name="Wang C.C."/>
            <person name="Dunne R.L."/>
            <person name="Upcroft J.A."/>
            <person name="Upcroft P."/>
            <person name="White O."/>
            <person name="Salzberg S.L."/>
            <person name="Tang P."/>
            <person name="Chiu C.-H."/>
            <person name="Lee Y.-S."/>
            <person name="Embley T.M."/>
            <person name="Coombs G.H."/>
            <person name="Mottram J.C."/>
            <person name="Tachezy J."/>
            <person name="Fraser-Liggett C.M."/>
            <person name="Johnson P.J."/>
        </authorList>
    </citation>
    <scope>NUCLEOTIDE SEQUENCE [LARGE SCALE GENOMIC DNA]</scope>
    <source>
        <strain evidence="7">G3</strain>
    </source>
</reference>
<proteinExistence type="inferred from homology"/>
<organism evidence="7 8">
    <name type="scientific">Trichomonas vaginalis (strain ATCC PRA-98 / G3)</name>
    <dbReference type="NCBI Taxonomy" id="412133"/>
    <lineage>
        <taxon>Eukaryota</taxon>
        <taxon>Metamonada</taxon>
        <taxon>Parabasalia</taxon>
        <taxon>Trichomonadida</taxon>
        <taxon>Trichomonadidae</taxon>
        <taxon>Trichomonas</taxon>
    </lineage>
</organism>
<comment type="subcellular location">
    <subcellularLocation>
        <location evidence="1">Nucleus</location>
    </subcellularLocation>
</comment>
<keyword evidence="8" id="KW-1185">Reference proteome</keyword>
<dbReference type="SMR" id="A2DH60"/>
<name>A2DH60_TRIV3</name>
<protein>
    <recommendedName>
        <fullName evidence="6">Pre-mRNA polyadenylation factor Fip1 domain-containing protein</fullName>
    </recommendedName>
</protein>
<feature type="domain" description="Pre-mRNA polyadenylation factor Fip1" evidence="6">
    <location>
        <begin position="70"/>
        <end position="107"/>
    </location>
</feature>
<dbReference type="AlphaFoldDB" id="A2DH60"/>
<dbReference type="InterPro" id="IPR007854">
    <property type="entry name" value="Fip1_dom"/>
</dbReference>
<dbReference type="RefSeq" id="XP_001581356.1">
    <property type="nucleotide sequence ID" value="XM_001581306.1"/>
</dbReference>
<feature type="compositionally biased region" description="Basic and acidic residues" evidence="5">
    <location>
        <begin position="117"/>
        <end position="135"/>
    </location>
</feature>
<sequence length="135" mass="15967">MNLDEDYSYPNSEDEDVNVVCHIPHKEAKASVSLTVQQQKPRLPQHTGFKPTNPVFYPKLKFVKPDLTEGAENKLWVKMPSTRDTFFNYGFTEEVWEAYKFKQLELRRIFAKKSRHRDAAKTEEKTEKKDEKESR</sequence>
<evidence type="ECO:0000256" key="5">
    <source>
        <dbReference type="SAM" id="MobiDB-lite"/>
    </source>
</evidence>